<name>A0A3N1P1X1_9GAMM</name>
<dbReference type="AlphaFoldDB" id="A0A3N1P1X1"/>
<evidence type="ECO:0000313" key="3">
    <source>
        <dbReference type="Proteomes" id="UP000268033"/>
    </source>
</evidence>
<reference evidence="2 3" key="1">
    <citation type="submission" date="2018-11" db="EMBL/GenBank/DDBJ databases">
        <title>Genomic Encyclopedia of Type Strains, Phase IV (KMG-IV): sequencing the most valuable type-strain genomes for metagenomic binning, comparative biology and taxonomic classification.</title>
        <authorList>
            <person name="Goeker M."/>
        </authorList>
    </citation>
    <scope>NUCLEOTIDE SEQUENCE [LARGE SCALE GENOMIC DNA]</scope>
    <source>
        <strain evidence="2 3">DSM 21945</strain>
    </source>
</reference>
<organism evidence="2 3">
    <name type="scientific">Gallaecimonas pentaromativorans</name>
    <dbReference type="NCBI Taxonomy" id="584787"/>
    <lineage>
        <taxon>Bacteria</taxon>
        <taxon>Pseudomonadati</taxon>
        <taxon>Pseudomonadota</taxon>
        <taxon>Gammaproteobacteria</taxon>
        <taxon>Enterobacterales</taxon>
        <taxon>Gallaecimonadaceae</taxon>
        <taxon>Gallaecimonas</taxon>
    </lineage>
</organism>
<keyword evidence="1" id="KW-0472">Membrane</keyword>
<proteinExistence type="predicted"/>
<dbReference type="EMBL" id="RJUL01000011">
    <property type="protein sequence ID" value="ROQ22049.1"/>
    <property type="molecule type" value="Genomic_DNA"/>
</dbReference>
<feature type="transmembrane region" description="Helical" evidence="1">
    <location>
        <begin position="6"/>
        <end position="34"/>
    </location>
</feature>
<keyword evidence="1" id="KW-0812">Transmembrane</keyword>
<evidence type="ECO:0000313" key="2">
    <source>
        <dbReference type="EMBL" id="ROQ22049.1"/>
    </source>
</evidence>
<keyword evidence="1" id="KW-1133">Transmembrane helix</keyword>
<dbReference type="RefSeq" id="WP_050658840.1">
    <property type="nucleotide sequence ID" value="NZ_JBLXAC010000018.1"/>
</dbReference>
<sequence length="77" mass="8545">MNLDLFTIILTALFALCGLVSLHLLSQLLGLVLFRNDGKAGRRIDRLLVSLCISLTSLLLLMTMPQAMGIRPLWFMG</sequence>
<accession>A0A3N1P1X1</accession>
<comment type="caution">
    <text evidence="2">The sequence shown here is derived from an EMBL/GenBank/DDBJ whole genome shotgun (WGS) entry which is preliminary data.</text>
</comment>
<dbReference type="Proteomes" id="UP000268033">
    <property type="component" value="Unassembled WGS sequence"/>
</dbReference>
<keyword evidence="3" id="KW-1185">Reference proteome</keyword>
<gene>
    <name evidence="2" type="ORF">EDC28_111151</name>
</gene>
<protein>
    <submittedName>
        <fullName evidence="2">Uncharacterized protein</fullName>
    </submittedName>
</protein>
<feature type="transmembrane region" description="Helical" evidence="1">
    <location>
        <begin position="46"/>
        <end position="68"/>
    </location>
</feature>
<evidence type="ECO:0000256" key="1">
    <source>
        <dbReference type="SAM" id="Phobius"/>
    </source>
</evidence>